<feature type="domain" description="P2X purinoreceptor 7 intracellular" evidence="2">
    <location>
        <begin position="68"/>
        <end position="192"/>
    </location>
</feature>
<evidence type="ECO:0000313" key="3">
    <source>
        <dbReference type="EMBL" id="MXU95791.1"/>
    </source>
</evidence>
<dbReference type="EMBL" id="GIFC01013708">
    <property type="protein sequence ID" value="MXU95791.1"/>
    <property type="molecule type" value="Transcribed_RNA"/>
</dbReference>
<name>A0A6B0V242_IXORI</name>
<evidence type="ECO:0000259" key="2">
    <source>
        <dbReference type="Pfam" id="PF20478"/>
    </source>
</evidence>
<dbReference type="PANTHER" id="PTHR36981:SF1">
    <property type="entry name" value="P2X PURINORECEPTOR 7 INTRACELLULAR DOMAIN-CONTAINING PROTEIN"/>
    <property type="match status" value="1"/>
</dbReference>
<reference evidence="3" key="1">
    <citation type="submission" date="2019-12" db="EMBL/GenBank/DDBJ databases">
        <title>An insight into the sialome of adult female Ixodes ricinus ticks feeding for 6 days.</title>
        <authorList>
            <person name="Perner J."/>
            <person name="Ribeiro J.M.C."/>
        </authorList>
    </citation>
    <scope>NUCLEOTIDE SEQUENCE</scope>
    <source>
        <strain evidence="3">Semi-engorged</strain>
        <tissue evidence="3">Salivary glands</tissue>
    </source>
</reference>
<feature type="compositionally biased region" description="Low complexity" evidence="1">
    <location>
        <begin position="43"/>
        <end position="53"/>
    </location>
</feature>
<evidence type="ECO:0000256" key="1">
    <source>
        <dbReference type="SAM" id="MobiDB-lite"/>
    </source>
</evidence>
<accession>A0A6B0V242</accession>
<dbReference type="InterPro" id="IPR046815">
    <property type="entry name" value="P2RX7_C"/>
</dbReference>
<dbReference type="AlphaFoldDB" id="A0A6B0V242"/>
<dbReference type="Pfam" id="PF20478">
    <property type="entry name" value="P2RX7_C"/>
    <property type="match status" value="1"/>
</dbReference>
<organism evidence="3">
    <name type="scientific">Ixodes ricinus</name>
    <name type="common">Common tick</name>
    <name type="synonym">Acarus ricinus</name>
    <dbReference type="NCBI Taxonomy" id="34613"/>
    <lineage>
        <taxon>Eukaryota</taxon>
        <taxon>Metazoa</taxon>
        <taxon>Ecdysozoa</taxon>
        <taxon>Arthropoda</taxon>
        <taxon>Chelicerata</taxon>
        <taxon>Arachnida</taxon>
        <taxon>Acari</taxon>
        <taxon>Parasitiformes</taxon>
        <taxon>Ixodida</taxon>
        <taxon>Ixodoidea</taxon>
        <taxon>Ixodidae</taxon>
        <taxon>Ixodinae</taxon>
        <taxon>Ixodes</taxon>
    </lineage>
</organism>
<protein>
    <recommendedName>
        <fullName evidence="2">P2X purinoreceptor 7 intracellular domain-containing protein</fullName>
    </recommendedName>
</protein>
<dbReference type="PANTHER" id="PTHR36981">
    <property type="entry name" value="ZGC:195170"/>
    <property type="match status" value="1"/>
</dbReference>
<sequence length="195" mass="21801">MAEFCTLEDLTPLEVDILRRTADLGMISYDATPTCDVDDDSSASESCSGSGDEQAAMSEDEDGAFDEMGRIGNTDWCQCGCCAQMPTADECVCCREYPAAASRQPGCLTSNPDFETVCLNPGVLEVAYLMMRHYRQDGMGTTAHERNRYAAYRQCVLWLWRRLGQHNRRPLPSCVVKAIRGRFPDNSYCGFRYSH</sequence>
<proteinExistence type="predicted"/>
<feature type="region of interest" description="Disordered" evidence="1">
    <location>
        <begin position="35"/>
        <end position="59"/>
    </location>
</feature>